<dbReference type="Proteomes" id="UP000887567">
    <property type="component" value="Unplaced"/>
</dbReference>
<protein>
    <submittedName>
        <fullName evidence="1">Uncharacterized protein</fullName>
    </submittedName>
</protein>
<dbReference type="AlphaFoldDB" id="A0A913XYE4"/>
<accession>A0A913XYE4</accession>
<keyword evidence="2" id="KW-1185">Reference proteome</keyword>
<dbReference type="SUPFAM" id="SSF49265">
    <property type="entry name" value="Fibronectin type III"/>
    <property type="match status" value="1"/>
</dbReference>
<dbReference type="GeneID" id="110249972"/>
<dbReference type="InterPro" id="IPR036116">
    <property type="entry name" value="FN3_sf"/>
</dbReference>
<sequence>NHYAADYVEVSDANYEFKIRKCRGMRPFEVLIKNRPAVIRYHSDKGYWHRFSGVSVTFYIITQKLSDSTVNRWDPAIKQSKPGEVTIDWDHSTLPSKNYTVVPFYNYTTKGEPFLYIIEHRKETSMVTQHLNPGSSYSFKAIAFNSVNMRAALVVSSTTTVLMRNGT</sequence>
<evidence type="ECO:0000313" key="2">
    <source>
        <dbReference type="Proteomes" id="UP000887567"/>
    </source>
</evidence>
<name>A0A913XYE4_EXADI</name>
<dbReference type="Gene3D" id="2.60.40.10">
    <property type="entry name" value="Immunoglobulins"/>
    <property type="match status" value="1"/>
</dbReference>
<reference evidence="1" key="1">
    <citation type="submission" date="2022-11" db="UniProtKB">
        <authorList>
            <consortium name="EnsemblMetazoa"/>
        </authorList>
    </citation>
    <scope>IDENTIFICATION</scope>
</reference>
<dbReference type="RefSeq" id="XP_020912222.1">
    <property type="nucleotide sequence ID" value="XM_021056563.2"/>
</dbReference>
<dbReference type="EnsemblMetazoa" id="XM_021056563.2">
    <property type="protein sequence ID" value="XP_020912222.1"/>
    <property type="gene ID" value="LOC110249972"/>
</dbReference>
<organism evidence="1 2">
    <name type="scientific">Exaiptasia diaphana</name>
    <name type="common">Tropical sea anemone</name>
    <name type="synonym">Aiptasia pulchella</name>
    <dbReference type="NCBI Taxonomy" id="2652724"/>
    <lineage>
        <taxon>Eukaryota</taxon>
        <taxon>Metazoa</taxon>
        <taxon>Cnidaria</taxon>
        <taxon>Anthozoa</taxon>
        <taxon>Hexacorallia</taxon>
        <taxon>Actiniaria</taxon>
        <taxon>Aiptasiidae</taxon>
        <taxon>Exaiptasia</taxon>
    </lineage>
</organism>
<dbReference type="KEGG" id="epa:110249972"/>
<evidence type="ECO:0000313" key="1">
    <source>
        <dbReference type="EnsemblMetazoa" id="XP_020912222.1"/>
    </source>
</evidence>
<proteinExistence type="predicted"/>
<dbReference type="InterPro" id="IPR013783">
    <property type="entry name" value="Ig-like_fold"/>
</dbReference>